<organism evidence="2">
    <name type="scientific">Rhizophagus irregularis (strain DAOM 181602 / DAOM 197198 / MUCL 43194)</name>
    <name type="common">Arbuscular mycorrhizal fungus</name>
    <name type="synonym">Glomus intraradices</name>
    <dbReference type="NCBI Taxonomy" id="747089"/>
    <lineage>
        <taxon>Eukaryota</taxon>
        <taxon>Fungi</taxon>
        <taxon>Fungi incertae sedis</taxon>
        <taxon>Mucoromycota</taxon>
        <taxon>Glomeromycotina</taxon>
        <taxon>Glomeromycetes</taxon>
        <taxon>Glomerales</taxon>
        <taxon>Glomeraceae</taxon>
        <taxon>Rhizophagus</taxon>
    </lineage>
</organism>
<accession>U9U468</accession>
<proteinExistence type="predicted"/>
<reference evidence="2" key="1">
    <citation type="submission" date="2013-07" db="EMBL/GenBank/DDBJ databases">
        <title>The genome of an arbuscular mycorrhizal fungus provides insights into the evolution of the oldest plant symbiosis.</title>
        <authorList>
            <consortium name="DOE Joint Genome Institute"/>
            <person name="Tisserant E."/>
            <person name="Malbreil M."/>
            <person name="Kuo A."/>
            <person name="Kohler A."/>
            <person name="Symeonidi A."/>
            <person name="Balestrini R."/>
            <person name="Charron P."/>
            <person name="Duensing N."/>
            <person name="Frei-dit-Frey N."/>
            <person name="Gianinazzi-Pearson V."/>
            <person name="Gilbert B."/>
            <person name="Handa Y."/>
            <person name="Hijri M."/>
            <person name="Kaul R."/>
            <person name="Kawaguchi M."/>
            <person name="Krajinski F."/>
            <person name="Lammers P."/>
            <person name="Lapierre D."/>
            <person name="Masclaux F.G."/>
            <person name="Murat C."/>
            <person name="Morin E."/>
            <person name="Ndikumana S."/>
            <person name="Pagni M."/>
            <person name="Petitpierre D."/>
            <person name="Requena N."/>
            <person name="Rosikiewicz P."/>
            <person name="Riley R."/>
            <person name="Saito K."/>
            <person name="San Clemente H."/>
            <person name="Shapiro H."/>
            <person name="van Tuinen D."/>
            <person name="Becard G."/>
            <person name="Bonfante P."/>
            <person name="Paszkowski U."/>
            <person name="Shachar-Hill Y."/>
            <person name="Young J.P."/>
            <person name="Sanders I.R."/>
            <person name="Henrissat B."/>
            <person name="Rensing S.A."/>
            <person name="Grigoriev I.V."/>
            <person name="Corradi N."/>
            <person name="Roux C."/>
            <person name="Martin F."/>
        </authorList>
    </citation>
    <scope>NUCLEOTIDE SEQUENCE</scope>
    <source>
        <strain evidence="2">DAOM 197198</strain>
    </source>
</reference>
<dbReference type="AlphaFoldDB" id="U9U468"/>
<dbReference type="EMBL" id="KI287129">
    <property type="protein sequence ID" value="ESA10416.1"/>
    <property type="molecule type" value="Genomic_DNA"/>
</dbReference>
<dbReference type="HOGENOM" id="CLU_2265139_0_0_1"/>
<evidence type="ECO:0000313" key="2">
    <source>
        <dbReference type="EMBL" id="ESA10416.1"/>
    </source>
</evidence>
<gene>
    <name evidence="2" type="ORF">GLOINDRAFT_29476</name>
</gene>
<sequence length="103" mass="12017">MKKSSNTVLLNININSFRQNPLTNTKGYVLLEDYENTYQVKFIWSQTVLLENNRKFTLGRMTCNFITDLEEFEENNINQAPTPTNTQISISQENPSFLSNYLK</sequence>
<name>U9U468_RHIID</name>
<evidence type="ECO:0000256" key="1">
    <source>
        <dbReference type="SAM" id="MobiDB-lite"/>
    </source>
</evidence>
<protein>
    <submittedName>
        <fullName evidence="2">Uncharacterized protein</fullName>
    </submittedName>
</protein>
<feature type="region of interest" description="Disordered" evidence="1">
    <location>
        <begin position="78"/>
        <end position="103"/>
    </location>
</feature>